<organism evidence="1 2">
    <name type="scientific">Dickeya zeae</name>
    <dbReference type="NCBI Taxonomy" id="204042"/>
    <lineage>
        <taxon>Bacteria</taxon>
        <taxon>Pseudomonadati</taxon>
        <taxon>Pseudomonadota</taxon>
        <taxon>Gammaproteobacteria</taxon>
        <taxon>Enterobacterales</taxon>
        <taxon>Pectobacteriaceae</taxon>
        <taxon>Dickeya</taxon>
    </lineage>
</organism>
<dbReference type="EMBL" id="CP033622">
    <property type="protein sequence ID" value="QIZ52588.1"/>
    <property type="molecule type" value="Genomic_DNA"/>
</dbReference>
<dbReference type="InterPro" id="IPR014917">
    <property type="entry name" value="DUF1800"/>
</dbReference>
<proteinExistence type="predicted"/>
<dbReference type="Proteomes" id="UP000500801">
    <property type="component" value="Chromosome"/>
</dbReference>
<dbReference type="Pfam" id="PF08811">
    <property type="entry name" value="DUF1800"/>
    <property type="match status" value="1"/>
</dbReference>
<reference evidence="1 2" key="1">
    <citation type="submission" date="2018-11" db="EMBL/GenBank/DDBJ databases">
        <title>Complete genome sequence of Dickeya zeae strain CE1 infecting Canna edulis Ker-Gawl. in China.</title>
        <authorList>
            <person name="Zhang J."/>
            <person name="Lin B."/>
            <person name="Shen H."/>
            <person name="Jiang S."/>
            <person name="Pu X."/>
            <person name="Sun D."/>
        </authorList>
    </citation>
    <scope>NUCLEOTIDE SEQUENCE [LARGE SCALE GENOMIC DNA]</scope>
    <source>
        <strain evidence="1 2">CE1</strain>
    </source>
</reference>
<evidence type="ECO:0000313" key="2">
    <source>
        <dbReference type="Proteomes" id="UP000500801"/>
    </source>
</evidence>
<dbReference type="RefSeq" id="WP_168363574.1">
    <property type="nucleotide sequence ID" value="NZ_CP033622.1"/>
</dbReference>
<name>A0AAE6Z2T5_9GAMM</name>
<dbReference type="AlphaFoldDB" id="A0AAE6Z2T5"/>
<protein>
    <submittedName>
        <fullName evidence="1">DUF1800 domain-containing protein</fullName>
    </submittedName>
</protein>
<accession>A0AAE6Z2T5</accession>
<evidence type="ECO:0000313" key="1">
    <source>
        <dbReference type="EMBL" id="QIZ52588.1"/>
    </source>
</evidence>
<gene>
    <name evidence="1" type="ORF">DWG24_18490</name>
</gene>
<sequence length="648" mass="73109">MMPIYFLTSFLHRLLGYIFSHTRIAGLLFLFCASANALTPDDARHLLERTSFGASKPDIEALLPLSREQAVSHLLASLDTPQTLQPPFYISQPRPNYWDKDWEKASAMFRRINEMHQLQDWWMQEMIETPAPFAERLTLFWHNHFVSRFQNTRISAPFYDQLQLFRQTGTTNFRELLRGILRDPMMLSGLDNVKNTRTHPNENLARELMELFTLGIGHYSEQDVKQVARLLAGHTVAQEGGWRYQVNEHERDTGEKTILGQSVQGSASDELDQLVDILVRQPSTAERIAGKLYDEFVSLTPNEAEIHRLAAILRDNHYDLRALLNALLLSDAFWAEENRSNLVKSPLDMIVGFARTFRLRLPDYRILTDYAAVLGQEPFNAPDVSGWKGGLSWLTSGQITNRKRIIERLWVAVSQSALLADKPVDGLHIRFSSEYRRVPATFRVSVNQQPVATITANAGLHTQGIEKASNESAAMKPMWENTVIPSAALPPHPKTVTVSFTLTDVDTHLFINWIALNGQRYNPSRARWVNTTAGVCPIGVPLGSFYCHAELEFSLDDADSADQASLKDLQTPLNFNQEYGTARLQLAPRAPQAHAASSPLPPAPLPPLMPVLSDEAAVAMQASFASQLRELQQQMYRIMSLDPAYNLK</sequence>